<reference evidence="1 2" key="1">
    <citation type="journal article" date="2019" name="Sci. Rep.">
        <title>Orb-weaving spider Araneus ventricosus genome elucidates the spidroin gene catalogue.</title>
        <authorList>
            <person name="Kono N."/>
            <person name="Nakamura H."/>
            <person name="Ohtoshi R."/>
            <person name="Moran D.A.P."/>
            <person name="Shinohara A."/>
            <person name="Yoshida Y."/>
            <person name="Fujiwara M."/>
            <person name="Mori M."/>
            <person name="Tomita M."/>
            <person name="Arakawa K."/>
        </authorList>
    </citation>
    <scope>NUCLEOTIDE SEQUENCE [LARGE SCALE GENOMIC DNA]</scope>
</reference>
<proteinExistence type="predicted"/>
<evidence type="ECO:0000313" key="1">
    <source>
        <dbReference type="EMBL" id="GBM94602.1"/>
    </source>
</evidence>
<dbReference type="EMBL" id="BGPR01003983">
    <property type="protein sequence ID" value="GBM94602.1"/>
    <property type="molecule type" value="Genomic_DNA"/>
</dbReference>
<dbReference type="AlphaFoldDB" id="A0A4Y2JZC3"/>
<organism evidence="1 2">
    <name type="scientific">Araneus ventricosus</name>
    <name type="common">Orbweaver spider</name>
    <name type="synonym">Epeira ventricosa</name>
    <dbReference type="NCBI Taxonomy" id="182803"/>
    <lineage>
        <taxon>Eukaryota</taxon>
        <taxon>Metazoa</taxon>
        <taxon>Ecdysozoa</taxon>
        <taxon>Arthropoda</taxon>
        <taxon>Chelicerata</taxon>
        <taxon>Arachnida</taxon>
        <taxon>Araneae</taxon>
        <taxon>Araneomorphae</taxon>
        <taxon>Entelegynae</taxon>
        <taxon>Araneoidea</taxon>
        <taxon>Araneidae</taxon>
        <taxon>Araneus</taxon>
    </lineage>
</organism>
<gene>
    <name evidence="1" type="ORF">AVEN_263554_1</name>
</gene>
<protein>
    <submittedName>
        <fullName evidence="1">Uncharacterized protein</fullName>
    </submittedName>
</protein>
<sequence length="99" mass="11157">MKSPFLFLRCISMNHRIVYKEILLGVAEGGRPRAPSKLLPVDDESVAKAEQLHQNTHPLNELPCKRAEATIRVTKRCSLFLSVINLRHECLAISPPRVS</sequence>
<accession>A0A4Y2JZC3</accession>
<keyword evidence="2" id="KW-1185">Reference proteome</keyword>
<evidence type="ECO:0000313" key="2">
    <source>
        <dbReference type="Proteomes" id="UP000499080"/>
    </source>
</evidence>
<comment type="caution">
    <text evidence="1">The sequence shown here is derived from an EMBL/GenBank/DDBJ whole genome shotgun (WGS) entry which is preliminary data.</text>
</comment>
<dbReference type="Proteomes" id="UP000499080">
    <property type="component" value="Unassembled WGS sequence"/>
</dbReference>
<name>A0A4Y2JZC3_ARAVE</name>